<comment type="caution">
    <text evidence="1">The sequence shown here is derived from an EMBL/GenBank/DDBJ whole genome shotgun (WGS) entry which is preliminary data.</text>
</comment>
<proteinExistence type="predicted"/>
<dbReference type="EMBL" id="SNRY01005116">
    <property type="protein sequence ID" value="KAA6315798.1"/>
    <property type="molecule type" value="Genomic_DNA"/>
</dbReference>
<gene>
    <name evidence="1" type="ORF">EZS27_033795</name>
</gene>
<name>A0A5J4Q443_9ZZZZ</name>
<evidence type="ECO:0000313" key="1">
    <source>
        <dbReference type="EMBL" id="KAA6315798.1"/>
    </source>
</evidence>
<reference evidence="1" key="1">
    <citation type="submission" date="2019-03" db="EMBL/GenBank/DDBJ databases">
        <title>Single cell metagenomics reveals metabolic interactions within the superorganism composed of flagellate Streblomastix strix and complex community of Bacteroidetes bacteria on its surface.</title>
        <authorList>
            <person name="Treitli S.C."/>
            <person name="Kolisko M."/>
            <person name="Husnik F."/>
            <person name="Keeling P."/>
            <person name="Hampl V."/>
        </authorList>
    </citation>
    <scope>NUCLEOTIDE SEQUENCE</scope>
    <source>
        <strain evidence="1">STM</strain>
    </source>
</reference>
<organism evidence="1">
    <name type="scientific">termite gut metagenome</name>
    <dbReference type="NCBI Taxonomy" id="433724"/>
    <lineage>
        <taxon>unclassified sequences</taxon>
        <taxon>metagenomes</taxon>
        <taxon>organismal metagenomes</taxon>
    </lineage>
</organism>
<dbReference type="Pfam" id="PF10626">
    <property type="entry name" value="TraO"/>
    <property type="match status" value="1"/>
</dbReference>
<dbReference type="AlphaFoldDB" id="A0A5J4Q443"/>
<accession>A0A5J4Q443</accession>
<sequence>MKNSSKRGQKQNRFCILPNERILCKRITCIISLCLALIGQAKAQRYLPGQRGLQITTGTVNGFNLNTKSDDFAFHVGTAFSTYTKNGNRWVLGAEMLEKCHSYKKKCLPQAQFTAEGGYYLKFLSDASKTLFLSLGTSALAGYETVNWNKKLLSDGATIQNGDAFLYGAALTLEAEVYLTDRVVLLANVRERLLAGSSVGKFNTQVAIGIKWIIN</sequence>
<protein>
    <recommendedName>
        <fullName evidence="2">Conjugative transposon protein TraO</fullName>
    </recommendedName>
</protein>
<evidence type="ECO:0008006" key="2">
    <source>
        <dbReference type="Google" id="ProtNLM"/>
    </source>
</evidence>
<dbReference type="InterPro" id="IPR018899">
    <property type="entry name" value="Conjug_transposon_Tra0"/>
</dbReference>